<dbReference type="GO" id="GO:0005978">
    <property type="term" value="P:glycogen biosynthetic process"/>
    <property type="evidence" value="ECO:0007669"/>
    <property type="project" value="TreeGrafter"/>
</dbReference>
<dbReference type="AlphaFoldDB" id="T0ZZZ6"/>
<dbReference type="InterPro" id="IPR013534">
    <property type="entry name" value="Starch_synth_cat_dom"/>
</dbReference>
<evidence type="ECO:0000256" key="2">
    <source>
        <dbReference type="ARBA" id="ARBA00022679"/>
    </source>
</evidence>
<feature type="non-terminal residue" evidence="4">
    <location>
        <position position="207"/>
    </location>
</feature>
<gene>
    <name evidence="4" type="ORF">B1A_18453</name>
</gene>
<evidence type="ECO:0000259" key="3">
    <source>
        <dbReference type="Pfam" id="PF08323"/>
    </source>
</evidence>
<organism evidence="4">
    <name type="scientific">mine drainage metagenome</name>
    <dbReference type="NCBI Taxonomy" id="410659"/>
    <lineage>
        <taxon>unclassified sequences</taxon>
        <taxon>metagenomes</taxon>
        <taxon>ecological metagenomes</taxon>
    </lineage>
</organism>
<comment type="caution">
    <text evidence="4">The sequence shown here is derived from an EMBL/GenBank/DDBJ whole genome shotgun (WGS) entry which is preliminary data.</text>
</comment>
<keyword evidence="1" id="KW-0328">Glycosyltransferase</keyword>
<dbReference type="Pfam" id="PF08323">
    <property type="entry name" value="Glyco_transf_5"/>
    <property type="match status" value="1"/>
</dbReference>
<reference evidence="4" key="2">
    <citation type="journal article" date="2014" name="ISME J.">
        <title>Microbial stratification in low pH oxic and suboxic macroscopic growths along an acid mine drainage.</title>
        <authorList>
            <person name="Mendez-Garcia C."/>
            <person name="Mesa V."/>
            <person name="Sprenger R.R."/>
            <person name="Richter M."/>
            <person name="Diez M.S."/>
            <person name="Solano J."/>
            <person name="Bargiela R."/>
            <person name="Golyshina O.V."/>
            <person name="Manteca A."/>
            <person name="Ramos J.L."/>
            <person name="Gallego J.R."/>
            <person name="Llorente I."/>
            <person name="Martins Dos Santos V.A."/>
            <person name="Jensen O.N."/>
            <person name="Pelaez A.I."/>
            <person name="Sanchez J."/>
            <person name="Ferrer M."/>
        </authorList>
    </citation>
    <scope>NUCLEOTIDE SEQUENCE</scope>
</reference>
<dbReference type="GO" id="GO:0016757">
    <property type="term" value="F:glycosyltransferase activity"/>
    <property type="evidence" value="ECO:0007669"/>
    <property type="project" value="UniProtKB-KW"/>
</dbReference>
<evidence type="ECO:0000313" key="4">
    <source>
        <dbReference type="EMBL" id="EQD35105.1"/>
    </source>
</evidence>
<reference evidence="4" key="1">
    <citation type="submission" date="2013-08" db="EMBL/GenBank/DDBJ databases">
        <authorList>
            <person name="Mendez C."/>
            <person name="Richter M."/>
            <person name="Ferrer M."/>
            <person name="Sanchez J."/>
        </authorList>
    </citation>
    <scope>NUCLEOTIDE SEQUENCE</scope>
</reference>
<dbReference type="PANTHER" id="PTHR45825">
    <property type="entry name" value="GRANULE-BOUND STARCH SYNTHASE 1, CHLOROPLASTIC/AMYLOPLASTIC"/>
    <property type="match status" value="1"/>
</dbReference>
<accession>T0ZZZ6</accession>
<dbReference type="EMBL" id="AUZX01013615">
    <property type="protein sequence ID" value="EQD35105.1"/>
    <property type="molecule type" value="Genomic_DNA"/>
</dbReference>
<dbReference type="GO" id="GO:0005829">
    <property type="term" value="C:cytosol"/>
    <property type="evidence" value="ECO:0007669"/>
    <property type="project" value="TreeGrafter"/>
</dbReference>
<sequence>MHNIGYQGVFAAEAVGDLGLGQQAYLLHHDDLIAGRVNPLRHGILYADALTTVSPTHAREICTDEYGMGLQDSLRAREGDLTGILNGVDYSIWDPRHDPYLPRHFDPRHLAVKRELKRAFLARMGFTCGAQMPLAGIVSRLAAQKGIDLMFTALPRALERREWALIALGAGDEPYEQFFAELADRFPGRVVFDRGYDDELAHWIEAA</sequence>
<name>T0ZZZ6_9ZZZZ</name>
<keyword evidence="2" id="KW-0808">Transferase</keyword>
<proteinExistence type="predicted"/>
<protein>
    <submittedName>
        <fullName evidence="4">Glycogen/starch synthase, ADP-glucose type</fullName>
    </submittedName>
</protein>
<dbReference type="Gene3D" id="3.40.50.2000">
    <property type="entry name" value="Glycogen Phosphorylase B"/>
    <property type="match status" value="2"/>
</dbReference>
<dbReference type="SUPFAM" id="SSF53756">
    <property type="entry name" value="UDP-Glycosyltransferase/glycogen phosphorylase"/>
    <property type="match status" value="1"/>
</dbReference>
<feature type="domain" description="Starch synthase catalytic" evidence="3">
    <location>
        <begin position="2"/>
        <end position="75"/>
    </location>
</feature>
<evidence type="ECO:0000256" key="1">
    <source>
        <dbReference type="ARBA" id="ARBA00022676"/>
    </source>
</evidence>
<dbReference type="PANTHER" id="PTHR45825:SF11">
    <property type="entry name" value="ALPHA AMYLASE DOMAIN-CONTAINING PROTEIN"/>
    <property type="match status" value="1"/>
</dbReference>